<evidence type="ECO:0000313" key="2">
    <source>
        <dbReference type="Proteomes" id="UP001164250"/>
    </source>
</evidence>
<protein>
    <submittedName>
        <fullName evidence="1">Uncharacterized protein</fullName>
    </submittedName>
</protein>
<sequence length="98" mass="11635">MYLLNASRRKKFHRLLNGLFDPFQSAKLRDGREVAVKRLNENNYKRVNQFMNEVKILTRLRHGNLVSLYGCTSQHSQQGLLLVYEYVSQWNCCRSSQR</sequence>
<evidence type="ECO:0000313" key="1">
    <source>
        <dbReference type="EMBL" id="KAJ0095612.1"/>
    </source>
</evidence>
<organism evidence="1 2">
    <name type="scientific">Pistacia atlantica</name>
    <dbReference type="NCBI Taxonomy" id="434234"/>
    <lineage>
        <taxon>Eukaryota</taxon>
        <taxon>Viridiplantae</taxon>
        <taxon>Streptophyta</taxon>
        <taxon>Embryophyta</taxon>
        <taxon>Tracheophyta</taxon>
        <taxon>Spermatophyta</taxon>
        <taxon>Magnoliopsida</taxon>
        <taxon>eudicotyledons</taxon>
        <taxon>Gunneridae</taxon>
        <taxon>Pentapetalae</taxon>
        <taxon>rosids</taxon>
        <taxon>malvids</taxon>
        <taxon>Sapindales</taxon>
        <taxon>Anacardiaceae</taxon>
        <taxon>Pistacia</taxon>
    </lineage>
</organism>
<reference evidence="2" key="1">
    <citation type="journal article" date="2023" name="G3 (Bethesda)">
        <title>Genome assembly and association tests identify interacting loci associated with vigor, precocity, and sex in interspecific pistachio rootstocks.</title>
        <authorList>
            <person name="Palmer W."/>
            <person name="Jacygrad E."/>
            <person name="Sagayaradj S."/>
            <person name="Cavanaugh K."/>
            <person name="Han R."/>
            <person name="Bertier L."/>
            <person name="Beede B."/>
            <person name="Kafkas S."/>
            <person name="Golino D."/>
            <person name="Preece J."/>
            <person name="Michelmore R."/>
        </authorList>
    </citation>
    <scope>NUCLEOTIDE SEQUENCE [LARGE SCALE GENOMIC DNA]</scope>
</reference>
<proteinExistence type="predicted"/>
<dbReference type="EMBL" id="CM047902">
    <property type="protein sequence ID" value="KAJ0095612.1"/>
    <property type="molecule type" value="Genomic_DNA"/>
</dbReference>
<comment type="caution">
    <text evidence="1">The sequence shown here is derived from an EMBL/GenBank/DDBJ whole genome shotgun (WGS) entry which is preliminary data.</text>
</comment>
<name>A0ACC1B9S7_9ROSI</name>
<dbReference type="Proteomes" id="UP001164250">
    <property type="component" value="Chromosome 6"/>
</dbReference>
<keyword evidence="2" id="KW-1185">Reference proteome</keyword>
<accession>A0ACC1B9S7</accession>
<gene>
    <name evidence="1" type="ORF">Patl1_15111</name>
</gene>